<sequence>MLNEDIKQVIFFSDEDDYNHEASYYDAIIELKKQYPNEFKNMVVIPTSNAKKYYGLLEVEEFPAILILQRDQVLASVNGTVTKDQIIEPLSAVLNGD</sequence>
<name>A0A427TV74_9BACI</name>
<organism evidence="1 2">
    <name type="scientific">Mesobacillus subterraneus</name>
    <dbReference type="NCBI Taxonomy" id="285983"/>
    <lineage>
        <taxon>Bacteria</taxon>
        <taxon>Bacillati</taxon>
        <taxon>Bacillota</taxon>
        <taxon>Bacilli</taxon>
        <taxon>Bacillales</taxon>
        <taxon>Bacillaceae</taxon>
        <taxon>Mesobacillus</taxon>
    </lineage>
</organism>
<dbReference type="AlphaFoldDB" id="A0A427TV74"/>
<dbReference type="Gene3D" id="3.40.30.10">
    <property type="entry name" value="Glutaredoxin"/>
    <property type="match status" value="1"/>
</dbReference>
<evidence type="ECO:0000313" key="1">
    <source>
        <dbReference type="EMBL" id="RSD28301.1"/>
    </source>
</evidence>
<dbReference type="InterPro" id="IPR036249">
    <property type="entry name" value="Thioredoxin-like_sf"/>
</dbReference>
<reference evidence="2" key="1">
    <citation type="submission" date="2018-12" db="EMBL/GenBank/DDBJ databases">
        <title>Bacillus chawlae sp. nov., Bacillus glennii sp. nov., and Bacillus saganii sp. nov. Isolated from the Vehicle Assembly Building at Kennedy Space Center where the Viking Spacecraft were Assembled.</title>
        <authorList>
            <person name="Seuylemezian A."/>
            <person name="Vaishampayan P."/>
        </authorList>
    </citation>
    <scope>NUCLEOTIDE SEQUENCE [LARGE SCALE GENOMIC DNA]</scope>
    <source>
        <strain evidence="2">DSM 13966</strain>
    </source>
</reference>
<dbReference type="SUPFAM" id="SSF52833">
    <property type="entry name" value="Thioredoxin-like"/>
    <property type="match status" value="1"/>
</dbReference>
<keyword evidence="1" id="KW-0449">Lipoprotein</keyword>
<gene>
    <name evidence="1" type="ORF">EJA10_06890</name>
</gene>
<dbReference type="EMBL" id="RSFW01000009">
    <property type="protein sequence ID" value="RSD28301.1"/>
    <property type="molecule type" value="Genomic_DNA"/>
</dbReference>
<protein>
    <submittedName>
        <fullName evidence="1">Small peptidoglycan-associated lipoprotein</fullName>
    </submittedName>
</protein>
<evidence type="ECO:0000313" key="2">
    <source>
        <dbReference type="Proteomes" id="UP000279911"/>
    </source>
</evidence>
<dbReference type="Proteomes" id="UP000279911">
    <property type="component" value="Unassembled WGS sequence"/>
</dbReference>
<comment type="caution">
    <text evidence="1">The sequence shown here is derived from an EMBL/GenBank/DDBJ whole genome shotgun (WGS) entry which is preliminary data.</text>
</comment>
<proteinExistence type="predicted"/>
<dbReference type="OrthoDB" id="2864505at2"/>
<accession>A0A427TV74</accession>